<dbReference type="GO" id="GO:0008901">
    <property type="term" value="F:ferredoxin hydrogenase activity"/>
    <property type="evidence" value="ECO:0007669"/>
    <property type="project" value="InterPro"/>
</dbReference>
<dbReference type="InterPro" id="IPR018194">
    <property type="entry name" value="Ni-dep_hyd_lsu_Ni_BS"/>
</dbReference>
<dbReference type="FunFam" id="1.10.645.10:FF:000002">
    <property type="entry name" value="Hydrogenase 2 large subunit"/>
    <property type="match status" value="1"/>
</dbReference>
<sequence>MSKRIVVDPITRIEGHLRVEVIVDDNNVVTEAYSSSTLWRGIETILKGRDPRDAGFMTQRICGVCTYSHYKAGIMAVEDALGIEPPLNAKLTRTLMNNALFLHDHVVHFYHLHGLDWVDVVSALKADPHKAAAESFKYTNAPIACGADDLVATQTRVAEFVKKGHLGPFANAYWGHATYKLTPEQNLIAVSHYLKALELQRTVAQMMAIFGAKQPHPQSLTVGGVTCIMDLQTPSRLGEYMTKFKEIADFVNRAYYPDLVMAGKAYANEPSVTGGLGVANLWTHQEFQINAKEFLFESGVMMGEDVVNLITGKPFKVQTLDESKITEEATRSWYKDNAAYHPYEGRQEPNYTGFKDAQTINDKGVLAPTKVIDENGKYTWIKAPRYDGKPLQVGPLANIVINYALGNKRVKVVVDKFLADTGLPITAVASTLGRTACRMLEAKVIADNGMEAFTSLIQNLKVDDSTCTSYKIDKNKEYKGRYIGHVPRGVLSHWVKIKNGVIENYQAVVPSTWNASPKDAKGVRGSYEECLIGLKITDLSQPLEIVRIIHSYDPCLACAVHVMDTKGNEMSSYKVNVNGASC</sequence>
<keyword evidence="5 8" id="KW-0533">Nickel</keyword>
<gene>
    <name evidence="10" type="ORF">SHALO_1401</name>
</gene>
<feature type="binding site" evidence="8">
    <location>
        <position position="561"/>
    </location>
    <ligand>
        <name>Mg(2+)</name>
        <dbReference type="ChEBI" id="CHEBI:18420"/>
    </ligand>
</feature>
<keyword evidence="8" id="KW-0408">Iron</keyword>
<comment type="similarity">
    <text evidence="3 9">Belongs to the [NiFe]/[NiFeSe] hydrogenase large subunit family.</text>
</comment>
<dbReference type="Pfam" id="PF00374">
    <property type="entry name" value="NiFeSe_Hases"/>
    <property type="match status" value="1"/>
</dbReference>
<proteinExistence type="inferred from homology"/>
<name>A0A1D7TJK6_9BACT</name>
<dbReference type="PATRIC" id="fig|1193502.14.peg.1421"/>
<protein>
    <submittedName>
        <fullName evidence="10">Membrane-bound NiFe hydrogenase large subunit</fullName>
        <ecNumber evidence="10">1.12.5.1</ecNumber>
    </submittedName>
</protein>
<evidence type="ECO:0000256" key="8">
    <source>
        <dbReference type="PIRSR" id="PIRSR601501-1"/>
    </source>
</evidence>
<dbReference type="PROSITE" id="PS00508">
    <property type="entry name" value="NI_HGENASE_L_2"/>
    <property type="match status" value="1"/>
</dbReference>
<comment type="subunit">
    <text evidence="4">Heterodimer of a large and a small subunit.</text>
</comment>
<feature type="binding site" evidence="8">
    <location>
        <position position="65"/>
    </location>
    <ligand>
        <name>Fe cation</name>
        <dbReference type="ChEBI" id="CHEBI:24875"/>
    </ligand>
</feature>
<organism evidence="10 11">
    <name type="scientific">Sulfurospirillum halorespirans DSM 13726</name>
    <dbReference type="NCBI Taxonomy" id="1193502"/>
    <lineage>
        <taxon>Bacteria</taxon>
        <taxon>Pseudomonadati</taxon>
        <taxon>Campylobacterota</taxon>
        <taxon>Epsilonproteobacteria</taxon>
        <taxon>Campylobacterales</taxon>
        <taxon>Sulfurospirillaceae</taxon>
        <taxon>Sulfurospirillum</taxon>
    </lineage>
</organism>
<dbReference type="STRING" id="1193502.SHALO_1401"/>
<dbReference type="SUPFAM" id="SSF56762">
    <property type="entry name" value="HydB/Nqo4-like"/>
    <property type="match status" value="1"/>
</dbReference>
<feature type="binding site" evidence="8">
    <location>
        <position position="43"/>
    </location>
    <ligand>
        <name>Mg(2+)</name>
        <dbReference type="ChEBI" id="CHEBI:18420"/>
    </ligand>
</feature>
<dbReference type="InterPro" id="IPR029014">
    <property type="entry name" value="NiFe-Hase_large"/>
</dbReference>
<accession>A0A1D7TJK6</accession>
<dbReference type="InterPro" id="IPR001501">
    <property type="entry name" value="Ni-dep_hyd_lsu"/>
</dbReference>
<dbReference type="PANTHER" id="PTHR42958">
    <property type="entry name" value="HYDROGENASE-2 LARGE CHAIN"/>
    <property type="match status" value="1"/>
</dbReference>
<dbReference type="GO" id="GO:0030313">
    <property type="term" value="C:cell envelope"/>
    <property type="evidence" value="ECO:0007669"/>
    <property type="project" value="UniProtKB-SubCell"/>
</dbReference>
<keyword evidence="11" id="KW-1185">Reference proteome</keyword>
<keyword evidence="7 9" id="KW-0560">Oxidoreductase</keyword>
<feature type="binding site" evidence="8">
    <location>
        <position position="555"/>
    </location>
    <ligand>
        <name>Ni(2+)</name>
        <dbReference type="ChEBI" id="CHEBI:49786"/>
    </ligand>
</feature>
<dbReference type="GO" id="GO:0047067">
    <property type="term" value="F:hydrogen:quinone oxidoreductase activity"/>
    <property type="evidence" value="ECO:0007669"/>
    <property type="project" value="UniProtKB-EC"/>
</dbReference>
<dbReference type="EC" id="1.12.5.1" evidence="10"/>
<comment type="cofactor">
    <cofactor evidence="8">
        <name>Fe cation</name>
        <dbReference type="ChEBI" id="CHEBI:24875"/>
    </cofactor>
</comment>
<dbReference type="GO" id="GO:0016151">
    <property type="term" value="F:nickel cation binding"/>
    <property type="evidence" value="ECO:0007669"/>
    <property type="project" value="InterPro"/>
</dbReference>
<reference evidence="11" key="1">
    <citation type="submission" date="2016-08" db="EMBL/GenBank/DDBJ databases">
        <title>Complete genome sequence of the organohalide-respiring Epsilonproteobacterium Sulfurospirillum halorespirans.</title>
        <authorList>
            <person name="Goris T."/>
            <person name="Zimmermann J."/>
            <person name="Schenz B."/>
            <person name="Lemos M."/>
            <person name="Hackermueller J."/>
            <person name="Diekert G."/>
        </authorList>
    </citation>
    <scope>NUCLEOTIDE SEQUENCE [LARGE SCALE GENOMIC DNA]</scope>
    <source>
        <strain>DSM 13726</strain>
        <strain evidence="11">PCE-M2</strain>
    </source>
</reference>
<feature type="binding site" evidence="8">
    <location>
        <position position="558"/>
    </location>
    <ligand>
        <name>Fe cation</name>
        <dbReference type="ChEBI" id="CHEBI:24875"/>
    </ligand>
</feature>
<dbReference type="KEGG" id="shal:SHALO_1401"/>
<dbReference type="Gene3D" id="1.10.645.10">
    <property type="entry name" value="Cytochrome-c3 Hydrogenase, chain B"/>
    <property type="match status" value="1"/>
</dbReference>
<evidence type="ECO:0000256" key="1">
    <source>
        <dbReference type="ARBA" id="ARBA00001967"/>
    </source>
</evidence>
<evidence type="ECO:0000256" key="9">
    <source>
        <dbReference type="RuleBase" id="RU003896"/>
    </source>
</evidence>
<dbReference type="PROSITE" id="PS00507">
    <property type="entry name" value="NI_HGENASE_L_1"/>
    <property type="match status" value="1"/>
</dbReference>
<feature type="binding site" evidence="8">
    <location>
        <position position="65"/>
    </location>
    <ligand>
        <name>Ni(2+)</name>
        <dbReference type="ChEBI" id="CHEBI:49786"/>
    </ligand>
</feature>
<dbReference type="RefSeq" id="WP_069477972.1">
    <property type="nucleotide sequence ID" value="NZ_CP017111.1"/>
</dbReference>
<comment type="cofactor">
    <cofactor evidence="1 8">
        <name>Ni(2+)</name>
        <dbReference type="ChEBI" id="CHEBI:49786"/>
    </cofactor>
</comment>
<dbReference type="AlphaFoldDB" id="A0A1D7TJK6"/>
<evidence type="ECO:0000256" key="4">
    <source>
        <dbReference type="ARBA" id="ARBA00011771"/>
    </source>
</evidence>
<evidence type="ECO:0000313" key="11">
    <source>
        <dbReference type="Proteomes" id="UP000094609"/>
    </source>
</evidence>
<evidence type="ECO:0000256" key="5">
    <source>
        <dbReference type="ARBA" id="ARBA00022596"/>
    </source>
</evidence>
<keyword evidence="8" id="KW-0460">Magnesium</keyword>
<dbReference type="PANTHER" id="PTHR42958:SF2">
    <property type="entry name" value="UPTAKE HYDROGENASE LARGE SUBUNIT"/>
    <property type="match status" value="1"/>
</dbReference>
<dbReference type="EMBL" id="CP017111">
    <property type="protein sequence ID" value="AOO65177.1"/>
    <property type="molecule type" value="Genomic_DNA"/>
</dbReference>
<comment type="subcellular location">
    <subcellularLocation>
        <location evidence="2">Cell envelope</location>
    </subcellularLocation>
</comment>
<keyword evidence="6 8" id="KW-0479">Metal-binding</keyword>
<evidence type="ECO:0000256" key="2">
    <source>
        <dbReference type="ARBA" id="ARBA00004196"/>
    </source>
</evidence>
<dbReference type="InterPro" id="IPR050867">
    <property type="entry name" value="NiFe/NiFeSe_hydrgnase_LSU"/>
</dbReference>
<feature type="binding site" evidence="8">
    <location>
        <position position="62"/>
    </location>
    <ligand>
        <name>Mg(2+)</name>
        <dbReference type="ChEBI" id="CHEBI:18420"/>
    </ligand>
</feature>
<evidence type="ECO:0000256" key="6">
    <source>
        <dbReference type="ARBA" id="ARBA00022723"/>
    </source>
</evidence>
<dbReference type="Proteomes" id="UP000094609">
    <property type="component" value="Chromosome"/>
</dbReference>
<evidence type="ECO:0000313" key="10">
    <source>
        <dbReference type="EMBL" id="AOO65177.1"/>
    </source>
</evidence>
<evidence type="ECO:0000256" key="3">
    <source>
        <dbReference type="ARBA" id="ARBA00009292"/>
    </source>
</evidence>
<evidence type="ECO:0000256" key="7">
    <source>
        <dbReference type="ARBA" id="ARBA00023002"/>
    </source>
</evidence>